<dbReference type="InterPro" id="IPR045380">
    <property type="entry name" value="LD_TPept_scaffold_dom"/>
</dbReference>
<organism evidence="2 3">
    <name type="scientific">Capnocytophaga ochracea</name>
    <dbReference type="NCBI Taxonomy" id="1018"/>
    <lineage>
        <taxon>Bacteria</taxon>
        <taxon>Pseudomonadati</taxon>
        <taxon>Bacteroidota</taxon>
        <taxon>Flavobacteriia</taxon>
        <taxon>Flavobacteriales</taxon>
        <taxon>Flavobacteriaceae</taxon>
        <taxon>Capnocytophaga</taxon>
    </lineage>
</organism>
<evidence type="ECO:0000313" key="3">
    <source>
        <dbReference type="Proteomes" id="UP000249891"/>
    </source>
</evidence>
<dbReference type="Pfam" id="PF20142">
    <property type="entry name" value="Scaffold"/>
    <property type="match status" value="1"/>
</dbReference>
<protein>
    <recommendedName>
        <fullName evidence="1">L,D-transpeptidase scaffold domain-containing protein</fullName>
    </recommendedName>
</protein>
<dbReference type="EMBL" id="UARG01000003">
    <property type="protein sequence ID" value="SPV25427.1"/>
    <property type="molecule type" value="Genomic_DNA"/>
</dbReference>
<name>A0A2X1ICP4_CAPOC</name>
<accession>A0A2X1ICP4</accession>
<reference evidence="2 3" key="1">
    <citation type="submission" date="2018-06" db="EMBL/GenBank/DDBJ databases">
        <authorList>
            <consortium name="Pathogen Informatics"/>
            <person name="Doyle S."/>
        </authorList>
    </citation>
    <scope>NUCLEOTIDE SEQUENCE [LARGE SCALE GENOMIC DNA]</scope>
    <source>
        <strain evidence="2 3">NCTC11546</strain>
    </source>
</reference>
<feature type="domain" description="L,D-transpeptidase scaffold" evidence="1">
    <location>
        <begin position="22"/>
        <end position="143"/>
    </location>
</feature>
<proteinExistence type="predicted"/>
<sequence>MLLIEKEYSPKLIVIIQKMEEKTRWLFEDIPSRIFSQYIEALKCIEEDGLNPETYRRSALKKVVDSTYKYKLPNDYKAYLDKQITASFLLFAKHLTSGRFSKRAYGKHTWIKPKYKYRNIDMLLHLGDNDDLEAKLASLYPKENSIDE</sequence>
<evidence type="ECO:0000313" key="2">
    <source>
        <dbReference type="EMBL" id="SPV25427.1"/>
    </source>
</evidence>
<evidence type="ECO:0000259" key="1">
    <source>
        <dbReference type="Pfam" id="PF20142"/>
    </source>
</evidence>
<gene>
    <name evidence="2" type="ORF">NCTC11546_00019</name>
</gene>
<dbReference type="Proteomes" id="UP000249891">
    <property type="component" value="Unassembled WGS sequence"/>
</dbReference>
<dbReference type="AlphaFoldDB" id="A0A2X1ICP4"/>